<keyword evidence="9" id="KW-0175">Coiled coil</keyword>
<keyword evidence="13" id="KW-1185">Reference proteome</keyword>
<feature type="coiled-coil region" evidence="9">
    <location>
        <begin position="200"/>
        <end position="227"/>
    </location>
</feature>
<accession>A0ABR1SRH6</accession>
<dbReference type="SUPFAM" id="SSF57667">
    <property type="entry name" value="beta-beta-alpha zinc fingers"/>
    <property type="match status" value="1"/>
</dbReference>
<dbReference type="InterPro" id="IPR050589">
    <property type="entry name" value="Ikaros_C2H2-ZF"/>
</dbReference>
<keyword evidence="7" id="KW-0539">Nucleus</keyword>
<evidence type="ECO:0000256" key="5">
    <source>
        <dbReference type="ARBA" id="ARBA00022833"/>
    </source>
</evidence>
<gene>
    <name evidence="12" type="ORF">PG993_008933</name>
</gene>
<feature type="domain" description="C2H2-type" evidence="11">
    <location>
        <begin position="47"/>
        <end position="75"/>
    </location>
</feature>
<feature type="domain" description="C2H2-type" evidence="11">
    <location>
        <begin position="21"/>
        <end position="48"/>
    </location>
</feature>
<dbReference type="Gene3D" id="3.30.160.60">
    <property type="entry name" value="Classic Zinc Finger"/>
    <property type="match status" value="1"/>
</dbReference>
<dbReference type="InterPro" id="IPR036236">
    <property type="entry name" value="Znf_C2H2_sf"/>
</dbReference>
<evidence type="ECO:0000256" key="8">
    <source>
        <dbReference type="PROSITE-ProRule" id="PRU00042"/>
    </source>
</evidence>
<organism evidence="12 13">
    <name type="scientific">Apiospora rasikravindrae</name>
    <dbReference type="NCBI Taxonomy" id="990691"/>
    <lineage>
        <taxon>Eukaryota</taxon>
        <taxon>Fungi</taxon>
        <taxon>Dikarya</taxon>
        <taxon>Ascomycota</taxon>
        <taxon>Pezizomycotina</taxon>
        <taxon>Sordariomycetes</taxon>
        <taxon>Xylariomycetidae</taxon>
        <taxon>Amphisphaeriales</taxon>
        <taxon>Apiosporaceae</taxon>
        <taxon>Apiospora</taxon>
    </lineage>
</organism>
<evidence type="ECO:0000256" key="1">
    <source>
        <dbReference type="ARBA" id="ARBA00004123"/>
    </source>
</evidence>
<keyword evidence="2" id="KW-0479">Metal-binding</keyword>
<evidence type="ECO:0000256" key="7">
    <source>
        <dbReference type="ARBA" id="ARBA00023242"/>
    </source>
</evidence>
<feature type="region of interest" description="Disordered" evidence="10">
    <location>
        <begin position="124"/>
        <end position="178"/>
    </location>
</feature>
<dbReference type="PROSITE" id="PS00028">
    <property type="entry name" value="ZINC_FINGER_C2H2_1"/>
    <property type="match status" value="2"/>
</dbReference>
<feature type="compositionally biased region" description="Basic and acidic residues" evidence="10">
    <location>
        <begin position="150"/>
        <end position="159"/>
    </location>
</feature>
<sequence>MAQPNPPGHASSSKAPAGKQYVCQICNKVMSSEKSLQRHNQAHNKTEICGKCGTAFATSAKLKAHQFRIHKINKSNFVCYMPGCDRSGFGFKTQTLLYNHLDRLHQGATATDNDQAAADSGIKLTGESSSEGESEGDEDDAPTADEEEHSAEKLSDKEVANANGDQQRPSSGHYEHRYRVLKRRMAKEQLRHRKEVVDIYNRHGGAIENLKRRVAQLEQRLNSQSPE</sequence>
<dbReference type="InterPro" id="IPR013087">
    <property type="entry name" value="Znf_C2H2_type"/>
</dbReference>
<evidence type="ECO:0000313" key="12">
    <source>
        <dbReference type="EMBL" id="KAK8036319.1"/>
    </source>
</evidence>
<evidence type="ECO:0000256" key="4">
    <source>
        <dbReference type="ARBA" id="ARBA00022771"/>
    </source>
</evidence>
<keyword evidence="5" id="KW-0862">Zinc</keyword>
<dbReference type="EMBL" id="JAQQWK010000008">
    <property type="protein sequence ID" value="KAK8036319.1"/>
    <property type="molecule type" value="Genomic_DNA"/>
</dbReference>
<keyword evidence="6" id="KW-0238">DNA-binding</keyword>
<comment type="subcellular location">
    <subcellularLocation>
        <location evidence="1">Nucleus</location>
    </subcellularLocation>
</comment>
<keyword evidence="3" id="KW-0677">Repeat</keyword>
<dbReference type="SMART" id="SM00355">
    <property type="entry name" value="ZnF_C2H2"/>
    <property type="match status" value="3"/>
</dbReference>
<evidence type="ECO:0000256" key="3">
    <source>
        <dbReference type="ARBA" id="ARBA00022737"/>
    </source>
</evidence>
<evidence type="ECO:0000256" key="6">
    <source>
        <dbReference type="ARBA" id="ARBA00023125"/>
    </source>
</evidence>
<reference evidence="12 13" key="1">
    <citation type="submission" date="2023-01" db="EMBL/GenBank/DDBJ databases">
        <title>Analysis of 21 Apiospora genomes using comparative genomics revels a genus with tremendous synthesis potential of carbohydrate active enzymes and secondary metabolites.</title>
        <authorList>
            <person name="Sorensen T."/>
        </authorList>
    </citation>
    <scope>NUCLEOTIDE SEQUENCE [LARGE SCALE GENOMIC DNA]</scope>
    <source>
        <strain evidence="12 13">CBS 33761</strain>
    </source>
</reference>
<name>A0ABR1SRH6_9PEZI</name>
<dbReference type="Pfam" id="PF12874">
    <property type="entry name" value="zf-met"/>
    <property type="match status" value="1"/>
</dbReference>
<feature type="compositionally biased region" description="Acidic residues" evidence="10">
    <location>
        <begin position="130"/>
        <end position="149"/>
    </location>
</feature>
<protein>
    <recommendedName>
        <fullName evidence="11">C2H2-type domain-containing protein</fullName>
    </recommendedName>
</protein>
<dbReference type="Proteomes" id="UP001444661">
    <property type="component" value="Unassembled WGS sequence"/>
</dbReference>
<evidence type="ECO:0000256" key="2">
    <source>
        <dbReference type="ARBA" id="ARBA00022723"/>
    </source>
</evidence>
<dbReference type="PROSITE" id="PS50157">
    <property type="entry name" value="ZINC_FINGER_C2H2_2"/>
    <property type="match status" value="2"/>
</dbReference>
<evidence type="ECO:0000256" key="10">
    <source>
        <dbReference type="SAM" id="MobiDB-lite"/>
    </source>
</evidence>
<comment type="caution">
    <text evidence="12">The sequence shown here is derived from an EMBL/GenBank/DDBJ whole genome shotgun (WGS) entry which is preliminary data.</text>
</comment>
<evidence type="ECO:0000259" key="11">
    <source>
        <dbReference type="PROSITE" id="PS50157"/>
    </source>
</evidence>
<keyword evidence="4 8" id="KW-0863">Zinc-finger</keyword>
<dbReference type="PANTHER" id="PTHR24404">
    <property type="entry name" value="ZINC FINGER PROTEIN"/>
    <property type="match status" value="1"/>
</dbReference>
<dbReference type="Pfam" id="PF00096">
    <property type="entry name" value="zf-C2H2"/>
    <property type="match status" value="1"/>
</dbReference>
<evidence type="ECO:0000313" key="13">
    <source>
        <dbReference type="Proteomes" id="UP001444661"/>
    </source>
</evidence>
<evidence type="ECO:0000256" key="9">
    <source>
        <dbReference type="SAM" id="Coils"/>
    </source>
</evidence>
<proteinExistence type="predicted"/>
<dbReference type="PANTHER" id="PTHR24404:SF114">
    <property type="entry name" value="KLUMPFUSS, ISOFORM B-RELATED"/>
    <property type="match status" value="1"/>
</dbReference>